<dbReference type="Pfam" id="PF25990">
    <property type="entry name" value="Beta-barrel_YknX"/>
    <property type="match status" value="1"/>
</dbReference>
<dbReference type="Gene3D" id="2.40.30.170">
    <property type="match status" value="1"/>
</dbReference>
<dbReference type="OrthoDB" id="1725043at2"/>
<keyword evidence="4" id="KW-1133">Transmembrane helix</keyword>
<evidence type="ECO:0000256" key="3">
    <source>
        <dbReference type="SAM" id="MobiDB-lite"/>
    </source>
</evidence>
<dbReference type="InterPro" id="IPR058636">
    <property type="entry name" value="Beta-barrel_YknX"/>
</dbReference>
<reference evidence="7 8" key="1">
    <citation type="submission" date="2016-04" db="EMBL/GenBank/DDBJ databases">
        <title>Genome sequence of Clostridium magnum DSM 2767.</title>
        <authorList>
            <person name="Poehlein A."/>
            <person name="Uhlig R."/>
            <person name="Fischer R."/>
            <person name="Bahl H."/>
            <person name="Daniel R."/>
        </authorList>
    </citation>
    <scope>NUCLEOTIDE SEQUENCE [LARGE SCALE GENOMIC DNA]</scope>
    <source>
        <strain evidence="7 8">DSM 2767</strain>
    </source>
</reference>
<comment type="subcellular location">
    <subcellularLocation>
        <location evidence="1">Cell envelope</location>
    </subcellularLocation>
</comment>
<evidence type="ECO:0000256" key="4">
    <source>
        <dbReference type="SAM" id="Phobius"/>
    </source>
</evidence>
<feature type="compositionally biased region" description="Low complexity" evidence="3">
    <location>
        <begin position="379"/>
        <end position="396"/>
    </location>
</feature>
<dbReference type="PANTHER" id="PTHR32347">
    <property type="entry name" value="EFFLUX SYSTEM COMPONENT YKNX-RELATED"/>
    <property type="match status" value="1"/>
</dbReference>
<proteinExistence type="predicted"/>
<evidence type="ECO:0000259" key="6">
    <source>
        <dbReference type="Pfam" id="PF25990"/>
    </source>
</evidence>
<dbReference type="STRING" id="1121326.CLMAG_50920"/>
<feature type="region of interest" description="Disordered" evidence="3">
    <location>
        <begin position="376"/>
        <end position="396"/>
    </location>
</feature>
<comment type="caution">
    <text evidence="7">The sequence shown here is derived from an EMBL/GenBank/DDBJ whole genome shotgun (WGS) entry which is preliminary data.</text>
</comment>
<feature type="compositionally biased region" description="Low complexity" evidence="3">
    <location>
        <begin position="433"/>
        <end position="450"/>
    </location>
</feature>
<keyword evidence="8" id="KW-1185">Reference proteome</keyword>
<evidence type="ECO:0000256" key="2">
    <source>
        <dbReference type="ARBA" id="ARBA00023054"/>
    </source>
</evidence>
<evidence type="ECO:0000256" key="1">
    <source>
        <dbReference type="ARBA" id="ARBA00004196"/>
    </source>
</evidence>
<dbReference type="EMBL" id="LWAE01000008">
    <property type="protein sequence ID" value="KZL89592.1"/>
    <property type="molecule type" value="Genomic_DNA"/>
</dbReference>
<evidence type="ECO:0000313" key="8">
    <source>
        <dbReference type="Proteomes" id="UP000076603"/>
    </source>
</evidence>
<gene>
    <name evidence="7" type="primary">aaeA</name>
    <name evidence="7" type="ORF">CLMAG_50920</name>
</gene>
<dbReference type="AlphaFoldDB" id="A0A161YH97"/>
<name>A0A161YH97_9CLOT</name>
<dbReference type="GO" id="GO:0030313">
    <property type="term" value="C:cell envelope"/>
    <property type="evidence" value="ECO:0007669"/>
    <property type="project" value="UniProtKB-SubCell"/>
</dbReference>
<dbReference type="RefSeq" id="WP_066628729.1">
    <property type="nucleotide sequence ID" value="NZ_FQXL01000007.1"/>
</dbReference>
<evidence type="ECO:0000313" key="7">
    <source>
        <dbReference type="EMBL" id="KZL89592.1"/>
    </source>
</evidence>
<feature type="region of interest" description="Disordered" evidence="3">
    <location>
        <begin position="433"/>
        <end position="462"/>
    </location>
</feature>
<dbReference type="InterPro" id="IPR050465">
    <property type="entry name" value="UPF0194_transport"/>
</dbReference>
<keyword evidence="4" id="KW-0472">Membrane</keyword>
<feature type="domain" description="YknX-like beta-barrel" evidence="6">
    <location>
        <begin position="272"/>
        <end position="346"/>
    </location>
</feature>
<keyword evidence="4" id="KW-0812">Transmembrane</keyword>
<feature type="transmembrane region" description="Helical" evidence="4">
    <location>
        <begin position="7"/>
        <end position="26"/>
    </location>
</feature>
<feature type="compositionally biased region" description="Gly residues" evidence="3">
    <location>
        <begin position="451"/>
        <end position="462"/>
    </location>
</feature>
<dbReference type="Gene3D" id="2.40.50.100">
    <property type="match status" value="2"/>
</dbReference>
<accession>A0A161YH97</accession>
<keyword evidence="2" id="KW-0175">Coiled coil</keyword>
<dbReference type="Gene3D" id="2.40.420.20">
    <property type="match status" value="1"/>
</dbReference>
<organism evidence="7 8">
    <name type="scientific">Clostridium magnum DSM 2767</name>
    <dbReference type="NCBI Taxonomy" id="1121326"/>
    <lineage>
        <taxon>Bacteria</taxon>
        <taxon>Bacillati</taxon>
        <taxon>Bacillota</taxon>
        <taxon>Clostridia</taxon>
        <taxon>Eubacteriales</taxon>
        <taxon>Clostridiaceae</taxon>
        <taxon>Clostridium</taxon>
    </lineage>
</organism>
<sequence>MKKKFLKVLPIILLIFLVGGGGYYAYKNKTSKTTVSATKYSLSKVTKTNLEITVEATGTVTGGDAVNVYSSNTGSIQEMTAKLGAAVNKGDLFCKIDDDTNKQAVENARISLQGSYLQLEALKKQLDDLSITSPIDGTIKAVYAEVGDDVTSIKSTYGGMAMMTVGTDNALETAVPFPSSGKVVEVCTSAGQSVKKGDVLFKLDPTTLNNTIAQKENDIRLAEKNLKDKEETLSKSTITTPISGIVTVLNVKNGEIATNEKLIATITDTSKMQVTLAVDELDINKVQVGQTTAIKIDDIENKKFTGIVESIAQSGTTTNNVTTYNVVVTIDNPENVKIGMNANVTIAVQSKENVLTVPVEAIIEKNGKKYVMVSDGTQKSTTSNNKSSANNKNSANNVTAGKLIEVKTGLKNKTLIEITSGVTEGQVVMTELSASTSTSTKSSKNSQSTGMPGGGMGGPPGM</sequence>
<dbReference type="Proteomes" id="UP000076603">
    <property type="component" value="Unassembled WGS sequence"/>
</dbReference>
<dbReference type="InterPro" id="IPR058625">
    <property type="entry name" value="MdtA-like_BSH"/>
</dbReference>
<feature type="domain" description="Multidrug resistance protein MdtA-like barrel-sandwich hybrid" evidence="5">
    <location>
        <begin position="180"/>
        <end position="267"/>
    </location>
</feature>
<dbReference type="SUPFAM" id="SSF111369">
    <property type="entry name" value="HlyD-like secretion proteins"/>
    <property type="match status" value="2"/>
</dbReference>
<dbReference type="Pfam" id="PF25917">
    <property type="entry name" value="BSH_RND"/>
    <property type="match status" value="1"/>
</dbReference>
<protein>
    <submittedName>
        <fullName evidence="7">p-hydroxybenzoic acid efflux pump subunit AaeA</fullName>
    </submittedName>
</protein>
<dbReference type="PATRIC" id="fig|1121326.3.peg.5147"/>
<evidence type="ECO:0000259" key="5">
    <source>
        <dbReference type="Pfam" id="PF25917"/>
    </source>
</evidence>